<sequence length="125" mass="14792">MAQDIKKIFANNLDFYLKLNNEKAIDLANSLQVNPSTTSGWLHAQKMPRAGMLQKIAEHYDIEITDLTADRNENYNKDKARYTEAKNNPFLTWEGQPMSQEELEYMTQQIEMFRNYKKNKRQNKK</sequence>
<dbReference type="PROSITE" id="PS50943">
    <property type="entry name" value="HTH_CROC1"/>
    <property type="match status" value="1"/>
</dbReference>
<evidence type="ECO:0000313" key="2">
    <source>
        <dbReference type="EMBL" id="KXN76508.1"/>
    </source>
</evidence>
<dbReference type="CDD" id="cd00093">
    <property type="entry name" value="HTH_XRE"/>
    <property type="match status" value="1"/>
</dbReference>
<dbReference type="Gene3D" id="1.10.260.40">
    <property type="entry name" value="lambda repressor-like DNA-binding domains"/>
    <property type="match status" value="1"/>
</dbReference>
<protein>
    <recommendedName>
        <fullName evidence="1">HTH cro/C1-type domain-containing protein</fullName>
    </recommendedName>
</protein>
<feature type="domain" description="HTH cro/C1-type" evidence="1">
    <location>
        <begin position="26"/>
        <end position="67"/>
    </location>
</feature>
<dbReference type="EMBL" id="LSNG01000020">
    <property type="protein sequence ID" value="KXN76508.1"/>
    <property type="molecule type" value="Genomic_DNA"/>
</dbReference>
<dbReference type="GO" id="GO:0003677">
    <property type="term" value="F:DNA binding"/>
    <property type="evidence" value="ECO:0007669"/>
    <property type="project" value="InterPro"/>
</dbReference>
<evidence type="ECO:0000259" key="1">
    <source>
        <dbReference type="PROSITE" id="PS50943"/>
    </source>
</evidence>
<dbReference type="AlphaFoldDB" id="A0A9X0J7X9"/>
<organism evidence="2 3">
    <name type="scientific">Lactobacillus johnsonii</name>
    <dbReference type="NCBI Taxonomy" id="33959"/>
    <lineage>
        <taxon>Bacteria</taxon>
        <taxon>Bacillati</taxon>
        <taxon>Bacillota</taxon>
        <taxon>Bacilli</taxon>
        <taxon>Lactobacillales</taxon>
        <taxon>Lactobacillaceae</taxon>
        <taxon>Lactobacillus</taxon>
    </lineage>
</organism>
<dbReference type="OrthoDB" id="2475196at2"/>
<evidence type="ECO:0000313" key="3">
    <source>
        <dbReference type="Proteomes" id="UP000070346"/>
    </source>
</evidence>
<accession>A0A9X0J7X9</accession>
<dbReference type="RefSeq" id="WP_061400154.1">
    <property type="nucleotide sequence ID" value="NZ_LSNG01000020.1"/>
</dbReference>
<proteinExistence type="predicted"/>
<dbReference type="InterPro" id="IPR010982">
    <property type="entry name" value="Lambda_DNA-bd_dom_sf"/>
</dbReference>
<gene>
    <name evidence="2" type="ORF">AYJ53_03070</name>
</gene>
<name>A0A9X0J7X9_LACJH</name>
<comment type="caution">
    <text evidence="2">The sequence shown here is derived from an EMBL/GenBank/DDBJ whole genome shotgun (WGS) entry which is preliminary data.</text>
</comment>
<dbReference type="InterPro" id="IPR001387">
    <property type="entry name" value="Cro/C1-type_HTH"/>
</dbReference>
<reference evidence="2 3" key="1">
    <citation type="submission" date="2016-02" db="EMBL/GenBank/DDBJ databases">
        <title>Complete Genome Sequences of Lactobacillus johnsonii Strain W1.</title>
        <authorList>
            <person name="Sun Y."/>
            <person name="Wu X."/>
        </authorList>
    </citation>
    <scope>NUCLEOTIDE SEQUENCE [LARGE SCALE GENOMIC DNA]</scope>
    <source>
        <strain evidence="2 3">W1</strain>
    </source>
</reference>
<dbReference type="SUPFAM" id="SSF47413">
    <property type="entry name" value="lambda repressor-like DNA-binding domains"/>
    <property type="match status" value="1"/>
</dbReference>
<dbReference type="Proteomes" id="UP000070346">
    <property type="component" value="Unassembled WGS sequence"/>
</dbReference>